<gene>
    <name evidence="1" type="ORF">KVG88_06335</name>
</gene>
<dbReference type="RefSeq" id="WP_217870757.1">
    <property type="nucleotide sequence ID" value="NZ_JAHSTU010000001.1"/>
</dbReference>
<evidence type="ECO:0000313" key="2">
    <source>
        <dbReference type="Proteomes" id="UP001049200"/>
    </source>
</evidence>
<name>A0ABS6QL53_9PSED</name>
<evidence type="ECO:0008006" key="3">
    <source>
        <dbReference type="Google" id="ProtNLM"/>
    </source>
</evidence>
<keyword evidence="2" id="KW-1185">Reference proteome</keyword>
<comment type="caution">
    <text evidence="1">The sequence shown here is derived from an EMBL/GenBank/DDBJ whole genome shotgun (WGS) entry which is preliminary data.</text>
</comment>
<proteinExistence type="predicted"/>
<sequence>MNYADISERVADWINRGDLSPRIPDFIELAEERMNRALRVRQMESSLVATAITDNLITPAADVIDVKALWVPNYERTPLKPQGLESVIAGGYQGTPTMYAWDGADLRFDGAGSVQGVLYVRIPALATAATNWVSEGPWSLYLWGALMEAALFVKNAADAATWEGRFLQVIDELRGNDQRRSGPMAARAR</sequence>
<organism evidence="1 2">
    <name type="scientific">Pseudomonas azerbaijanoccidentalis</name>
    <dbReference type="NCBI Taxonomy" id="2842347"/>
    <lineage>
        <taxon>Bacteria</taxon>
        <taxon>Pseudomonadati</taxon>
        <taxon>Pseudomonadota</taxon>
        <taxon>Gammaproteobacteria</taxon>
        <taxon>Pseudomonadales</taxon>
        <taxon>Pseudomonadaceae</taxon>
        <taxon>Pseudomonas</taxon>
    </lineage>
</organism>
<evidence type="ECO:0000313" key="1">
    <source>
        <dbReference type="EMBL" id="MBV4519675.1"/>
    </source>
</evidence>
<reference evidence="1" key="1">
    <citation type="submission" date="2021-06" db="EMBL/GenBank/DDBJ databases">
        <title>Updating the genus Pseudomonas: Description of 43 new species and partition of the Pseudomonas putida group.</title>
        <authorList>
            <person name="Girard L."/>
            <person name="Lood C."/>
            <person name="Vandamme P."/>
            <person name="Rokni-Zadeh H."/>
            <person name="Van Noort V."/>
            <person name="Hofte M."/>
            <person name="Lavigne R."/>
            <person name="De Mot R."/>
        </authorList>
    </citation>
    <scope>NUCLEOTIDE SEQUENCE</scope>
    <source>
        <strain evidence="1">SWRI74</strain>
    </source>
</reference>
<accession>A0ABS6QL53</accession>
<dbReference type="InterPro" id="IPR056209">
    <property type="entry name" value="SU10_adaptor"/>
</dbReference>
<dbReference type="EMBL" id="JAHSTU010000001">
    <property type="protein sequence ID" value="MBV4519675.1"/>
    <property type="molecule type" value="Genomic_DNA"/>
</dbReference>
<protein>
    <recommendedName>
        <fullName evidence="3">Phage protein</fullName>
    </recommendedName>
</protein>
<dbReference type="Pfam" id="PF24175">
    <property type="entry name" value="SU10_adaptor"/>
    <property type="match status" value="1"/>
</dbReference>
<dbReference type="Proteomes" id="UP001049200">
    <property type="component" value="Unassembled WGS sequence"/>
</dbReference>